<organism evidence="2">
    <name type="scientific">viral metagenome</name>
    <dbReference type="NCBI Taxonomy" id="1070528"/>
    <lineage>
        <taxon>unclassified sequences</taxon>
        <taxon>metagenomes</taxon>
        <taxon>organismal metagenomes</taxon>
    </lineage>
</organism>
<name>A0A6M3K7N3_9ZZZZ</name>
<evidence type="ECO:0000256" key="1">
    <source>
        <dbReference type="SAM" id="MobiDB-lite"/>
    </source>
</evidence>
<gene>
    <name evidence="2" type="ORF">MM415A01224_0003</name>
</gene>
<accession>A0A6M3K7N3</accession>
<dbReference type="EMBL" id="MT142301">
    <property type="protein sequence ID" value="QJA77764.1"/>
    <property type="molecule type" value="Genomic_DNA"/>
</dbReference>
<sequence>MPVTGAPALDTPIPQFYTNALQMRQQQHELQMRVGLQLAQLKQRDLQFQAQEDRLKDVASKQYQLNMRSQMLQVNRDAAAREDQNFIKQKTLASMNQEEYENPEYKTEVVDWEAGVRKKLLADGVDEGDDAWFKFQAELAEKRARHSPTRLRYREGVVPPNATPQNLGNVGEAAKAGGYWGATFGPIVEKYPEYKDVPLVWAQRAGAPVHIVPDPVRWKEVTDQIEAKINRAHELEKIDKKEGAGGQTWQKRMDDRASWVKDLTTKLIQGNPDLGIEDAVDKAAGLYDKITVDPVYTKENARVVLKDIDDKKTQFQKRLIEQGDNLSPQQQEDARTIIEAFDTYEMMIQQLGPYNDKTWPSQPRLLYARVMKILNPLFEQKKQGQTTGGPPSPADVAEAQTSGLTTVFGSTQRGDAATPGDGSTEGVGFLSSPTFPTGMSGGMSGEVANPIPGFFEILSRINLGKAIRKSLSDPTLKATRGVRGAIEDMKHRSDHLRK</sequence>
<reference evidence="2" key="1">
    <citation type="submission" date="2020-03" db="EMBL/GenBank/DDBJ databases">
        <title>The deep terrestrial virosphere.</title>
        <authorList>
            <person name="Holmfeldt K."/>
            <person name="Nilsson E."/>
            <person name="Simone D."/>
            <person name="Lopez-Fernandez M."/>
            <person name="Wu X."/>
            <person name="de Brujin I."/>
            <person name="Lundin D."/>
            <person name="Andersson A."/>
            <person name="Bertilsson S."/>
            <person name="Dopson M."/>
        </authorList>
    </citation>
    <scope>NUCLEOTIDE SEQUENCE</scope>
    <source>
        <strain evidence="2">MM415A01224</strain>
    </source>
</reference>
<dbReference type="AlphaFoldDB" id="A0A6M3K7N3"/>
<protein>
    <submittedName>
        <fullName evidence="2">Uncharacterized protein</fullName>
    </submittedName>
</protein>
<proteinExistence type="predicted"/>
<evidence type="ECO:0000313" key="2">
    <source>
        <dbReference type="EMBL" id="QJA77764.1"/>
    </source>
</evidence>
<feature type="region of interest" description="Disordered" evidence="1">
    <location>
        <begin position="409"/>
        <end position="443"/>
    </location>
</feature>